<dbReference type="InterPro" id="IPR006860">
    <property type="entry name" value="FecR"/>
</dbReference>
<dbReference type="Proteomes" id="UP000283523">
    <property type="component" value="Unassembled WGS sequence"/>
</dbReference>
<feature type="domain" description="Protein FecR C-terminal" evidence="3">
    <location>
        <begin position="262"/>
        <end position="326"/>
    </location>
</feature>
<evidence type="ECO:0000313" key="5">
    <source>
        <dbReference type="Proteomes" id="UP000283523"/>
    </source>
</evidence>
<sequence>MNQHEFNVLLEKYLAGHCSEEEEKLLQAWSDDVLQQNNLSLQPAEKVEIEKRLWTRIRHSTFGQQSIIRPLWYRIGIAAAMALLLGLGWYFIRFDGGSTNSTDLAIAQPKGVVRIQNTSDKPQQVTLEDGSLVILKQASSLSYPEHFGSKTRSVILEGEAFFNIKRDPTKPFVVHTGELVTEVLGTSFTIKSYDHTPSIEVRVTTGRVSVYENRTGGAASTRNGVILTPNQRAVFDKSTRQLSSGLVEHPVVIHPPATTQSFVFEETPLPTVLKSLERAFGVEVVLENQALAACVLTADLTELPLYAQMDLICKSVNATYEQRGTVLFVNGEGCR</sequence>
<evidence type="ECO:0000313" key="4">
    <source>
        <dbReference type="EMBL" id="RIV21192.1"/>
    </source>
</evidence>
<dbReference type="PANTHER" id="PTHR30273:SF2">
    <property type="entry name" value="PROTEIN FECR"/>
    <property type="match status" value="1"/>
</dbReference>
<dbReference type="Pfam" id="PF16344">
    <property type="entry name" value="FecR_C"/>
    <property type="match status" value="1"/>
</dbReference>
<feature type="transmembrane region" description="Helical" evidence="1">
    <location>
        <begin position="71"/>
        <end position="92"/>
    </location>
</feature>
<reference evidence="4 5" key="1">
    <citation type="submission" date="2018-08" db="EMBL/GenBank/DDBJ databases">
        <title>Fibrisoma montanum sp. nov., isolated from Danxia mountain soil.</title>
        <authorList>
            <person name="Huang Y."/>
        </authorList>
    </citation>
    <scope>NUCLEOTIDE SEQUENCE [LARGE SCALE GENOMIC DNA]</scope>
    <source>
        <strain evidence="4 5">HYT19</strain>
    </source>
</reference>
<protein>
    <submittedName>
        <fullName evidence="4">DUF4974 domain-containing protein</fullName>
    </submittedName>
</protein>
<keyword evidence="1" id="KW-0812">Transmembrane</keyword>
<keyword evidence="1" id="KW-1133">Transmembrane helix</keyword>
<accession>A0A418M5Q1</accession>
<dbReference type="InterPro" id="IPR012373">
    <property type="entry name" value="Ferrdict_sens_TM"/>
</dbReference>
<dbReference type="Pfam" id="PF04773">
    <property type="entry name" value="FecR"/>
    <property type="match status" value="1"/>
</dbReference>
<name>A0A418M5Q1_9BACT</name>
<evidence type="ECO:0000256" key="1">
    <source>
        <dbReference type="SAM" id="Phobius"/>
    </source>
</evidence>
<keyword evidence="1" id="KW-0472">Membrane</keyword>
<evidence type="ECO:0000259" key="3">
    <source>
        <dbReference type="Pfam" id="PF16344"/>
    </source>
</evidence>
<dbReference type="PANTHER" id="PTHR30273">
    <property type="entry name" value="PERIPLASMIC SIGNAL SENSOR AND SIGMA FACTOR ACTIVATOR FECR-RELATED"/>
    <property type="match status" value="1"/>
</dbReference>
<dbReference type="AlphaFoldDB" id="A0A418M5Q1"/>
<dbReference type="Gene3D" id="2.60.120.1440">
    <property type="match status" value="1"/>
</dbReference>
<dbReference type="EMBL" id="QXED01000005">
    <property type="protein sequence ID" value="RIV21192.1"/>
    <property type="molecule type" value="Genomic_DNA"/>
</dbReference>
<gene>
    <name evidence="4" type="ORF">DYU11_17350</name>
</gene>
<comment type="caution">
    <text evidence="4">The sequence shown here is derived from an EMBL/GenBank/DDBJ whole genome shotgun (WGS) entry which is preliminary data.</text>
</comment>
<proteinExistence type="predicted"/>
<feature type="domain" description="FecR protein" evidence="2">
    <location>
        <begin position="119"/>
        <end position="208"/>
    </location>
</feature>
<keyword evidence="5" id="KW-1185">Reference proteome</keyword>
<organism evidence="4 5">
    <name type="scientific">Fibrisoma montanum</name>
    <dbReference type="NCBI Taxonomy" id="2305895"/>
    <lineage>
        <taxon>Bacteria</taxon>
        <taxon>Pseudomonadati</taxon>
        <taxon>Bacteroidota</taxon>
        <taxon>Cytophagia</taxon>
        <taxon>Cytophagales</taxon>
        <taxon>Spirosomataceae</taxon>
        <taxon>Fibrisoma</taxon>
    </lineage>
</organism>
<dbReference type="GO" id="GO:0016989">
    <property type="term" value="F:sigma factor antagonist activity"/>
    <property type="evidence" value="ECO:0007669"/>
    <property type="project" value="TreeGrafter"/>
</dbReference>
<evidence type="ECO:0000259" key="2">
    <source>
        <dbReference type="Pfam" id="PF04773"/>
    </source>
</evidence>
<dbReference type="PIRSF" id="PIRSF018266">
    <property type="entry name" value="FecR"/>
    <property type="match status" value="1"/>
</dbReference>
<dbReference type="Gene3D" id="3.55.50.30">
    <property type="match status" value="1"/>
</dbReference>
<dbReference type="InterPro" id="IPR032508">
    <property type="entry name" value="FecR_C"/>
</dbReference>
<dbReference type="OrthoDB" id="645173at2"/>
<dbReference type="RefSeq" id="WP_119668983.1">
    <property type="nucleotide sequence ID" value="NZ_QXED01000005.1"/>
</dbReference>